<evidence type="ECO:0000256" key="2">
    <source>
        <dbReference type="SAM" id="Coils"/>
    </source>
</evidence>
<dbReference type="EMBL" id="PVNP01000047">
    <property type="protein sequence ID" value="PRO74596.1"/>
    <property type="molecule type" value="Genomic_DNA"/>
</dbReference>
<dbReference type="GO" id="GO:0004713">
    <property type="term" value="F:protein tyrosine kinase activity"/>
    <property type="evidence" value="ECO:0007669"/>
    <property type="project" value="TreeGrafter"/>
</dbReference>
<feature type="coiled-coil region" evidence="2">
    <location>
        <begin position="318"/>
        <end position="383"/>
    </location>
</feature>
<name>A0A2S9VDT8_9ALTE</name>
<protein>
    <recommendedName>
        <fullName evidence="6">Tyr recombinase domain-containing protein</fullName>
    </recommendedName>
</protein>
<dbReference type="PANTHER" id="PTHR32309">
    <property type="entry name" value="TYROSINE-PROTEIN KINASE"/>
    <property type="match status" value="1"/>
</dbReference>
<keyword evidence="3" id="KW-1133">Transmembrane helix</keyword>
<dbReference type="InterPro" id="IPR011010">
    <property type="entry name" value="DNA_brk_join_enz"/>
</dbReference>
<proteinExistence type="predicted"/>
<gene>
    <name evidence="4" type="ORF">C6Y40_05670</name>
</gene>
<organism evidence="4 5">
    <name type="scientific">Alteromonas alba</name>
    <dbReference type="NCBI Taxonomy" id="2079529"/>
    <lineage>
        <taxon>Bacteria</taxon>
        <taxon>Pseudomonadati</taxon>
        <taxon>Pseudomonadota</taxon>
        <taxon>Gammaproteobacteria</taxon>
        <taxon>Alteromonadales</taxon>
        <taxon>Alteromonadaceae</taxon>
        <taxon>Alteromonas/Salinimonas group</taxon>
        <taxon>Alteromonas</taxon>
    </lineage>
</organism>
<dbReference type="SUPFAM" id="SSF56349">
    <property type="entry name" value="DNA breaking-rejoining enzymes"/>
    <property type="match status" value="1"/>
</dbReference>
<dbReference type="Proteomes" id="UP000238949">
    <property type="component" value="Unassembled WGS sequence"/>
</dbReference>
<dbReference type="GO" id="GO:0005886">
    <property type="term" value="C:plasma membrane"/>
    <property type="evidence" value="ECO:0007669"/>
    <property type="project" value="TreeGrafter"/>
</dbReference>
<feature type="transmembrane region" description="Helical" evidence="3">
    <location>
        <begin position="35"/>
        <end position="54"/>
    </location>
</feature>
<dbReference type="PANTHER" id="PTHR32309:SF13">
    <property type="entry name" value="FERRIC ENTEROBACTIN TRANSPORT PROTEIN FEPE"/>
    <property type="match status" value="1"/>
</dbReference>
<dbReference type="AlphaFoldDB" id="A0A2S9VDT8"/>
<dbReference type="OrthoDB" id="6377028at2"/>
<keyword evidence="5" id="KW-1185">Reference proteome</keyword>
<comment type="caution">
    <text evidence="4">The sequence shown here is derived from an EMBL/GenBank/DDBJ whole genome shotgun (WGS) entry which is preliminary data.</text>
</comment>
<accession>A0A2S9VDT8</accession>
<reference evidence="5" key="1">
    <citation type="journal article" date="2020" name="Int. J. Syst. Evol. Microbiol.">
        <title>Alteromonas alba sp. nov., a marine bacterium isolated from the seawater of the West Pacific Ocean.</title>
        <authorList>
            <person name="Sun C."/>
            <person name="Wu Y.-H."/>
            <person name="Xamxidin M."/>
            <person name="Cheng H."/>
            <person name="Xu X.-W."/>
        </authorList>
    </citation>
    <scope>NUCLEOTIDE SEQUENCE [LARGE SCALE GENOMIC DNA]</scope>
    <source>
        <strain evidence="5">190</strain>
    </source>
</reference>
<dbReference type="InterPro" id="IPR050445">
    <property type="entry name" value="Bact_polysacc_biosynth/exp"/>
</dbReference>
<keyword evidence="2" id="KW-0175">Coiled coil</keyword>
<sequence>MAFNGKVEVTPSQFVTGNADMRSEEEAKKLQKQKWLVLSLTFLVVFAAALAWIWSRPEIYQSQAIVHFSYAQQHNTEQSTVPVEQITLNNQRLTSNRVFNDLSARLLAYDSLSLSPEQLAGMLSTEANTSSRIISLYANGEDKTLLKPVLEQWLSLYLEQLSAETIANTEETISVEQEKLLALEEKINAQRAVVQAFGEENNIVSLERDENRVLAKIKSKGAALDEAESMQAEAEAELATVRQSIASGEMVFHPNDKARMDSLYAVIAEVEAELAELAENFTPTYMNMDPEIVGKKRKLEELRGNYDKTVAESQQRYLEELKRTVTSSQQKQQQLENELNQLSLDAQAFNQKLEEYARLDGALEQLQLQSQTLRDQLVQAEVQKPMQPTINILEHPFEPDFPIAPHYWRDSAIALVVAIILGLLALQLFSSIHRQQAPAPTFTSYNVVPNQGLTLEQQMAAHQALEQQKVSQLGHQQAPMQLGHEAPASNARLLSEKDCQGLYKAANRDGKLVIALLLSGVAPEELPEVRYQDVLVEKGALKIHDDFARTLDLTNECVGLLCESESDPEATVLSSRLDASQLDQMIINVAHDAGLPYPDQFSVAALRHTYLTFLVAQGARLNDIEQAAGFVPPAELGLYRQVNRNGNVVDIDSLETRYPLA</sequence>
<dbReference type="RefSeq" id="WP_105933747.1">
    <property type="nucleotide sequence ID" value="NZ_PVNP01000047.1"/>
</dbReference>
<feature type="coiled-coil region" evidence="2">
    <location>
        <begin position="217"/>
        <end position="280"/>
    </location>
</feature>
<evidence type="ECO:0000313" key="5">
    <source>
        <dbReference type="Proteomes" id="UP000238949"/>
    </source>
</evidence>
<dbReference type="InterPro" id="IPR013762">
    <property type="entry name" value="Integrase-like_cat_sf"/>
</dbReference>
<evidence type="ECO:0000256" key="1">
    <source>
        <dbReference type="ARBA" id="ARBA00023172"/>
    </source>
</evidence>
<dbReference type="Gene3D" id="1.10.443.10">
    <property type="entry name" value="Intergrase catalytic core"/>
    <property type="match status" value="1"/>
</dbReference>
<keyword evidence="1" id="KW-0233">DNA recombination</keyword>
<dbReference type="GO" id="GO:0006310">
    <property type="term" value="P:DNA recombination"/>
    <property type="evidence" value="ECO:0007669"/>
    <property type="project" value="UniProtKB-KW"/>
</dbReference>
<keyword evidence="3" id="KW-0472">Membrane</keyword>
<dbReference type="GO" id="GO:0015074">
    <property type="term" value="P:DNA integration"/>
    <property type="evidence" value="ECO:0007669"/>
    <property type="project" value="InterPro"/>
</dbReference>
<evidence type="ECO:0000313" key="4">
    <source>
        <dbReference type="EMBL" id="PRO74596.1"/>
    </source>
</evidence>
<evidence type="ECO:0008006" key="6">
    <source>
        <dbReference type="Google" id="ProtNLM"/>
    </source>
</evidence>
<evidence type="ECO:0000256" key="3">
    <source>
        <dbReference type="SAM" id="Phobius"/>
    </source>
</evidence>
<keyword evidence="3" id="KW-0812">Transmembrane</keyword>
<dbReference type="GO" id="GO:0003677">
    <property type="term" value="F:DNA binding"/>
    <property type="evidence" value="ECO:0007669"/>
    <property type="project" value="InterPro"/>
</dbReference>